<evidence type="ECO:0000256" key="5">
    <source>
        <dbReference type="HAMAP-Rule" id="MF_00905"/>
    </source>
</evidence>
<feature type="binding site" evidence="5">
    <location>
        <position position="27"/>
    </location>
    <ligand>
        <name>AMP</name>
        <dbReference type="ChEBI" id="CHEBI:456215"/>
    </ligand>
</feature>
<feature type="binding site" evidence="5">
    <location>
        <position position="210"/>
    </location>
    <ligand>
        <name>AMP</name>
        <dbReference type="ChEBI" id="CHEBI:456215"/>
    </ligand>
</feature>
<proteinExistence type="inferred from homology"/>
<evidence type="ECO:0000313" key="9">
    <source>
        <dbReference type="Proteomes" id="UP000315164"/>
    </source>
</evidence>
<feature type="binding site" evidence="5">
    <location>
        <position position="68"/>
    </location>
    <ligand>
        <name>AMP</name>
        <dbReference type="ChEBI" id="CHEBI:456215"/>
    </ligand>
</feature>
<dbReference type="PANTHER" id="PTHR42988:SF2">
    <property type="entry name" value="CYCLIC NUCLEOTIDE PHOSPHODIESTERASE CBUA0032-RELATED"/>
    <property type="match status" value="1"/>
</dbReference>
<feature type="binding site" evidence="5">
    <location>
        <position position="68"/>
    </location>
    <ligand>
        <name>Fe cation</name>
        <dbReference type="ChEBI" id="CHEBI:24875"/>
        <label>2</label>
    </ligand>
</feature>
<dbReference type="InterPro" id="IPR050884">
    <property type="entry name" value="CNP_phosphodiesterase-III"/>
</dbReference>
<dbReference type="InterPro" id="IPR029052">
    <property type="entry name" value="Metallo-depent_PP-like"/>
</dbReference>
<evidence type="ECO:0000313" key="7">
    <source>
        <dbReference type="EMBL" id="TRB37169.1"/>
    </source>
</evidence>
<feature type="binding site" evidence="5">
    <location>
        <position position="169"/>
    </location>
    <ligand>
        <name>Fe cation</name>
        <dbReference type="ChEBI" id="CHEBI:24875"/>
        <label>2</label>
    </ligand>
</feature>
<keyword evidence="3 5" id="KW-0408">Iron</keyword>
<dbReference type="Proteomes" id="UP000318394">
    <property type="component" value="Unassembled WGS sequence"/>
</dbReference>
<evidence type="ECO:0000313" key="8">
    <source>
        <dbReference type="EMBL" id="TRB74405.1"/>
    </source>
</evidence>
<evidence type="ECO:0000256" key="3">
    <source>
        <dbReference type="ARBA" id="ARBA00023004"/>
    </source>
</evidence>
<dbReference type="HAMAP" id="MF_00905">
    <property type="entry name" value="cAMP_phosphodiest_CpdA"/>
    <property type="match status" value="1"/>
</dbReference>
<keyword evidence="5" id="KW-0114">cAMP</keyword>
<dbReference type="CDD" id="cd07402">
    <property type="entry name" value="MPP_GpdQ"/>
    <property type="match status" value="1"/>
</dbReference>
<sequence length="280" mass="32156">MDAKRMHEYIKLPVTGVIKLLQITDPHLFSNPEETLLNVKTVKSFSAVIEQINKQAKQYFDLVLATGDLIQDNNIAGYHYFAQITNSLNSPIVWLEGNHDVQPSMSEILAQYKHILPHKQILLGEQWQLLMLNTQVVGMPYGELSYSQLKWLEEKLAQYPQRFTLVALHHNILPTNSAWLDQHSLKNSNELSEIFAKFKNVKAIVHGHIHQQVDDIWHGIPIYATPSTCIQFKPNCDQFTLDLQPQGWREIELHENGTIETVVKRLNSNDFLPNVNAIGY</sequence>
<dbReference type="EMBL" id="VAJI01000015">
    <property type="protein sequence ID" value="TRB37169.1"/>
    <property type="molecule type" value="Genomic_DNA"/>
</dbReference>
<dbReference type="PANTHER" id="PTHR42988">
    <property type="entry name" value="PHOSPHOHYDROLASE"/>
    <property type="match status" value="1"/>
</dbReference>
<accession>A0A547E7Z9</accession>
<gene>
    <name evidence="5 8" type="primary">cpdA</name>
    <name evidence="8" type="ORF">FEA53_08425</name>
    <name evidence="7" type="ORF">FEB89_08055</name>
</gene>
<evidence type="ECO:0000256" key="4">
    <source>
        <dbReference type="ARBA" id="ARBA00025742"/>
    </source>
</evidence>
<feature type="binding site" evidence="5">
    <location>
        <position position="25"/>
    </location>
    <ligand>
        <name>Fe cation</name>
        <dbReference type="ChEBI" id="CHEBI:24875"/>
        <label>1</label>
    </ligand>
</feature>
<comment type="catalytic activity">
    <reaction evidence="5">
        <text>3',5'-cyclic AMP + H2O = AMP + H(+)</text>
        <dbReference type="Rhea" id="RHEA:25277"/>
        <dbReference type="ChEBI" id="CHEBI:15377"/>
        <dbReference type="ChEBI" id="CHEBI:15378"/>
        <dbReference type="ChEBI" id="CHEBI:58165"/>
        <dbReference type="ChEBI" id="CHEBI:456215"/>
        <dbReference type="EC" id="3.1.4.53"/>
    </reaction>
</comment>
<feature type="binding site" evidence="5">
    <location>
        <begin position="98"/>
        <end position="99"/>
    </location>
    <ligand>
        <name>AMP</name>
        <dbReference type="ChEBI" id="CHEBI:456215"/>
    </ligand>
</feature>
<evidence type="ECO:0000313" key="10">
    <source>
        <dbReference type="Proteomes" id="UP000318394"/>
    </source>
</evidence>
<dbReference type="InterPro" id="IPR004843">
    <property type="entry name" value="Calcineurin-like_PHP"/>
</dbReference>
<comment type="similarity">
    <text evidence="4 5">Belongs to the cyclic nucleotide phosphodiesterase class-III family.</text>
</comment>
<dbReference type="InterPro" id="IPR026575">
    <property type="entry name" value="GpdQ/CpdA-like"/>
</dbReference>
<evidence type="ECO:0000259" key="6">
    <source>
        <dbReference type="Pfam" id="PF00149"/>
    </source>
</evidence>
<organism evidence="8 9">
    <name type="scientific">Mannheimia haemolytica</name>
    <name type="common">Pasteurella haemolytica</name>
    <dbReference type="NCBI Taxonomy" id="75985"/>
    <lineage>
        <taxon>Bacteria</taxon>
        <taxon>Pseudomonadati</taxon>
        <taxon>Pseudomonadota</taxon>
        <taxon>Gammaproteobacteria</taxon>
        <taxon>Pasteurellales</taxon>
        <taxon>Pasteurellaceae</taxon>
        <taxon>Mannheimia</taxon>
    </lineage>
</organism>
<protein>
    <recommendedName>
        <fullName evidence="5">3',5'-cyclic adenosine monophosphate phosphodiesterase CpdA</fullName>
        <shortName evidence="5">3',5'-cyclic AMP phosphodiesterase</shortName>
        <shortName evidence="5">cAMP phosphodiesterase</shortName>
        <ecNumber evidence="5">3.1.4.53</ecNumber>
    </recommendedName>
</protein>
<dbReference type="NCBIfam" id="NF008359">
    <property type="entry name" value="PRK11148.1"/>
    <property type="match status" value="1"/>
</dbReference>
<dbReference type="Proteomes" id="UP000315164">
    <property type="component" value="Unassembled WGS sequence"/>
</dbReference>
<keyword evidence="10" id="KW-1185">Reference proteome</keyword>
<dbReference type="Pfam" id="PF00149">
    <property type="entry name" value="Metallophos"/>
    <property type="match status" value="1"/>
</dbReference>
<dbReference type="AlphaFoldDB" id="A0A547E7Z9"/>
<feature type="domain" description="Calcineurin-like phosphoesterase" evidence="6">
    <location>
        <begin position="19"/>
        <end position="211"/>
    </location>
</feature>
<feature type="binding site" evidence="5">
    <location>
        <position position="98"/>
    </location>
    <ligand>
        <name>Fe cation</name>
        <dbReference type="ChEBI" id="CHEBI:24875"/>
        <label>2</label>
    </ligand>
</feature>
<comment type="cofactor">
    <cofactor evidence="5">
        <name>Fe(2+)</name>
        <dbReference type="ChEBI" id="CHEBI:29033"/>
    </cofactor>
    <text evidence="5">Binds 2 Fe(2+) ions per subunit.</text>
</comment>
<dbReference type="GeneID" id="67370129"/>
<keyword evidence="5" id="KW-0547">Nucleotide-binding</keyword>
<comment type="caution">
    <text evidence="8">The sequence shown here is derived from an EMBL/GenBank/DDBJ whole genome shotgun (WGS) entry which is preliminary data.</text>
</comment>
<feature type="binding site" evidence="5">
    <location>
        <position position="208"/>
    </location>
    <ligand>
        <name>Fe cation</name>
        <dbReference type="ChEBI" id="CHEBI:24875"/>
        <label>2</label>
    </ligand>
</feature>
<comment type="function">
    <text evidence="5">Hydrolyzes cAMP to 5'-AMP. Plays an important regulatory role in modulating the intracellular concentration of cAMP, thereby influencing cAMP-dependent processes.</text>
</comment>
<evidence type="ECO:0000256" key="2">
    <source>
        <dbReference type="ARBA" id="ARBA00022801"/>
    </source>
</evidence>
<feature type="binding site" evidence="5">
    <location>
        <position position="210"/>
    </location>
    <ligand>
        <name>Fe cation</name>
        <dbReference type="ChEBI" id="CHEBI:24875"/>
        <label>1</label>
    </ligand>
</feature>
<keyword evidence="2 5" id="KW-0378">Hydrolase</keyword>
<evidence type="ECO:0000256" key="1">
    <source>
        <dbReference type="ARBA" id="ARBA00022723"/>
    </source>
</evidence>
<reference evidence="9 10" key="1">
    <citation type="journal article" date="2019" name="Vet. Microbiol.">
        <title>Genetic characterization of susceptible and multi-drug resistant Mannheimia haemolytica isolated from high-risk stocker calves prior to and after antimicrobial metaphylaxis.</title>
        <authorList>
            <person name="Snyder E.R."/>
            <person name="Alvarez-Narvaez S."/>
            <person name="Credille B.C."/>
        </authorList>
    </citation>
    <scope>NUCLEOTIDE SEQUENCE [LARGE SCALE GENOMIC DNA]</scope>
    <source>
        <strain evidence="8 9">UGA-R5-128-1</strain>
        <strain evidence="7 10">UGA-R7-163-1</strain>
    </source>
</reference>
<feature type="binding site" evidence="5">
    <location>
        <position position="27"/>
    </location>
    <ligand>
        <name>Fe cation</name>
        <dbReference type="ChEBI" id="CHEBI:24875"/>
        <label>1</label>
    </ligand>
</feature>
<name>A0A547E7Z9_MANHA</name>
<dbReference type="GO" id="GO:0004115">
    <property type="term" value="F:3',5'-cyclic-AMP phosphodiesterase activity"/>
    <property type="evidence" value="ECO:0007669"/>
    <property type="project" value="UniProtKB-UniRule"/>
</dbReference>
<dbReference type="GO" id="GO:0046872">
    <property type="term" value="F:metal ion binding"/>
    <property type="evidence" value="ECO:0007669"/>
    <property type="project" value="UniProtKB-UniRule"/>
</dbReference>
<dbReference type="SUPFAM" id="SSF56300">
    <property type="entry name" value="Metallo-dependent phosphatases"/>
    <property type="match status" value="1"/>
</dbReference>
<dbReference type="RefSeq" id="WP_006248695.1">
    <property type="nucleotide sequence ID" value="NZ_CP011098.1"/>
</dbReference>
<keyword evidence="1 5" id="KW-0479">Metal-binding</keyword>
<dbReference type="InterPro" id="IPR046379">
    <property type="entry name" value="cAMP_phosphodiest_CpdA"/>
</dbReference>
<feature type="binding site" evidence="5">
    <location>
        <position position="68"/>
    </location>
    <ligand>
        <name>Fe cation</name>
        <dbReference type="ChEBI" id="CHEBI:24875"/>
        <label>1</label>
    </ligand>
</feature>
<dbReference type="GO" id="GO:0000166">
    <property type="term" value="F:nucleotide binding"/>
    <property type="evidence" value="ECO:0007669"/>
    <property type="project" value="UniProtKB-UniRule"/>
</dbReference>
<dbReference type="EC" id="3.1.4.53" evidence="5"/>
<dbReference type="Gene3D" id="3.60.21.10">
    <property type="match status" value="1"/>
</dbReference>
<dbReference type="EMBL" id="VAJB01000016">
    <property type="protein sequence ID" value="TRB74405.1"/>
    <property type="molecule type" value="Genomic_DNA"/>
</dbReference>